<dbReference type="Proteomes" id="UP000808038">
    <property type="component" value="Unassembled WGS sequence"/>
</dbReference>
<keyword evidence="1" id="KW-0812">Transmembrane</keyword>
<keyword evidence="1" id="KW-1133">Transmembrane helix</keyword>
<dbReference type="InterPro" id="IPR010380">
    <property type="entry name" value="DUF975"/>
</dbReference>
<evidence type="ECO:0000313" key="4">
    <source>
        <dbReference type="Proteomes" id="UP000728106"/>
    </source>
</evidence>
<dbReference type="AlphaFoldDB" id="A0A1T4JB83"/>
<feature type="transmembrane region" description="Helical" evidence="1">
    <location>
        <begin position="63"/>
        <end position="90"/>
    </location>
</feature>
<keyword evidence="4" id="KW-1185">Reference proteome</keyword>
<evidence type="ECO:0000256" key="1">
    <source>
        <dbReference type="SAM" id="Phobius"/>
    </source>
</evidence>
<reference evidence="3" key="1">
    <citation type="submission" date="2020-02" db="EMBL/GenBank/DDBJ databases">
        <authorList>
            <person name="Fontana A."/>
            <person name="Patrone V."/>
            <person name="Morelli L."/>
        </authorList>
    </citation>
    <scope>NUCLEOTIDE SEQUENCE</scope>
    <source>
        <strain evidence="2">CCUG 30943</strain>
        <strain evidence="3">CCUG 43002</strain>
    </source>
</reference>
<keyword evidence="1" id="KW-0472">Membrane</keyword>
<sequence>MLTNYDLKARARNRVKGPAFNVSIKLSMFLIIWQILSSVWDGNQAPVVSFAQTTMTFGESLQFLFRLFTTNMVGEIAFGVFGLGAMWAFVEWGRNKEVPEQPFADGLKFWGRSTIVDVVVLLGLRFLFTFLWTLVLIIPGIVKSFGYSQAPLIYAEDHKQGVEITNLSEYLLRSQELMAGYKLRLFWLQLSFIGWWILVALTFGLAAIYVVPYYNATMAEFYIELTRERRYGARATYTASTSNEDDEL</sequence>
<dbReference type="PANTHER" id="PTHR40076">
    <property type="entry name" value="MEMBRANE PROTEIN-RELATED"/>
    <property type="match status" value="1"/>
</dbReference>
<dbReference type="EMBL" id="JAAOCP010000006">
    <property type="protein sequence ID" value="MBJ7639045.1"/>
    <property type="molecule type" value="Genomic_DNA"/>
</dbReference>
<protein>
    <submittedName>
        <fullName evidence="3">DUF975 family protein</fullName>
    </submittedName>
</protein>
<dbReference type="RefSeq" id="WP_004560113.1">
    <property type="nucleotide sequence ID" value="NZ_ALXH01000035.1"/>
</dbReference>
<accession>A0A1T4JB83</accession>
<evidence type="ECO:0000313" key="3">
    <source>
        <dbReference type="EMBL" id="MBJ7639045.1"/>
    </source>
</evidence>
<dbReference type="GeneID" id="57978001"/>
<organism evidence="3 4">
    <name type="scientific">Weissella confusa</name>
    <name type="common">Lactobacillus confusus</name>
    <dbReference type="NCBI Taxonomy" id="1583"/>
    <lineage>
        <taxon>Bacteria</taxon>
        <taxon>Bacillati</taxon>
        <taxon>Bacillota</taxon>
        <taxon>Bacilli</taxon>
        <taxon>Lactobacillales</taxon>
        <taxon>Lactobacillaceae</taxon>
        <taxon>Weissella</taxon>
    </lineage>
</organism>
<feature type="transmembrane region" description="Helical" evidence="1">
    <location>
        <begin position="118"/>
        <end position="142"/>
    </location>
</feature>
<evidence type="ECO:0000313" key="2">
    <source>
        <dbReference type="EMBL" id="MBJ7632395.1"/>
    </source>
</evidence>
<dbReference type="Pfam" id="PF06161">
    <property type="entry name" value="DUF975"/>
    <property type="match status" value="1"/>
</dbReference>
<proteinExistence type="predicted"/>
<dbReference type="PANTHER" id="PTHR40076:SF1">
    <property type="entry name" value="MEMBRANE PROTEIN"/>
    <property type="match status" value="1"/>
</dbReference>
<reference evidence="3 4" key="2">
    <citation type="journal article" date="2021" name="Int. J. Food Microbiol.">
        <title>Safety demonstration of a microbial species for use in the food chain: Weissella confusa.</title>
        <authorList>
            <person name="Bourdichon F."/>
            <person name="Patrone V."/>
            <person name="Fontana A."/>
            <person name="Milani G."/>
            <person name="Morelli L."/>
        </authorList>
    </citation>
    <scope>NUCLEOTIDE SEQUENCE [LARGE SCALE GENOMIC DNA]</scope>
    <source>
        <strain evidence="2">CCUG 30943</strain>
        <strain evidence="3 4">CCUG 43002</strain>
    </source>
</reference>
<comment type="caution">
    <text evidence="3">The sequence shown here is derived from an EMBL/GenBank/DDBJ whole genome shotgun (WGS) entry which is preliminary data.</text>
</comment>
<name>A0A1T4JB83_WEICO</name>
<dbReference type="Proteomes" id="UP000728106">
    <property type="component" value="Unassembled WGS sequence"/>
</dbReference>
<feature type="transmembrane region" description="Helical" evidence="1">
    <location>
        <begin position="20"/>
        <end position="40"/>
    </location>
</feature>
<feature type="transmembrane region" description="Helical" evidence="1">
    <location>
        <begin position="186"/>
        <end position="211"/>
    </location>
</feature>
<gene>
    <name evidence="3" type="ORF">HAU20_06565</name>
    <name evidence="2" type="ORF">HAU43_04760</name>
</gene>
<dbReference type="EMBL" id="JAAOCX010000004">
    <property type="protein sequence ID" value="MBJ7632395.1"/>
    <property type="molecule type" value="Genomic_DNA"/>
</dbReference>